<evidence type="ECO:0000256" key="1">
    <source>
        <dbReference type="SAM" id="MobiDB-lite"/>
    </source>
</evidence>
<name>A0A5Q0GV74_SACSY</name>
<sequence length="70" mass="8252">MTAAAGGREWRRTGVAARRRGRRRAPRRPHPRHRPLPPGTRRRRRHLHRDPRGRHLPPRRAARGSALLLR</sequence>
<evidence type="ECO:0000313" key="2">
    <source>
        <dbReference type="EMBL" id="QFZ17821.1"/>
    </source>
</evidence>
<organism evidence="2 3">
    <name type="scientific">Saccharothrix syringae</name>
    <name type="common">Nocardiopsis syringae</name>
    <dbReference type="NCBI Taxonomy" id="103733"/>
    <lineage>
        <taxon>Bacteria</taxon>
        <taxon>Bacillati</taxon>
        <taxon>Actinomycetota</taxon>
        <taxon>Actinomycetes</taxon>
        <taxon>Pseudonocardiales</taxon>
        <taxon>Pseudonocardiaceae</taxon>
        <taxon>Saccharothrix</taxon>
    </lineage>
</organism>
<feature type="compositionally biased region" description="Basic residues" evidence="1">
    <location>
        <begin position="17"/>
        <end position="62"/>
    </location>
</feature>
<dbReference type="Proteomes" id="UP000325787">
    <property type="component" value="Chromosome"/>
</dbReference>
<keyword evidence="3" id="KW-1185">Reference proteome</keyword>
<reference evidence="3" key="1">
    <citation type="journal article" date="2021" name="Curr. Microbiol.">
        <title>Complete genome of nocamycin-producing strain Saccharothrix syringae NRRL B-16468 reveals the biosynthetic potential for secondary metabolites.</title>
        <authorList>
            <person name="Mo X."/>
            <person name="Yang S."/>
        </authorList>
    </citation>
    <scope>NUCLEOTIDE SEQUENCE [LARGE SCALE GENOMIC DNA]</scope>
    <source>
        <strain evidence="3">ATCC 51364 / DSM 43886 / JCM 6844 / KCTC 9398 / NBRC 14523 / NRRL B-16468 / INA 2240</strain>
    </source>
</reference>
<feature type="region of interest" description="Disordered" evidence="1">
    <location>
        <begin position="1"/>
        <end position="70"/>
    </location>
</feature>
<protein>
    <submittedName>
        <fullName evidence="2">Uncharacterized protein</fullName>
    </submittedName>
</protein>
<proteinExistence type="predicted"/>
<dbReference type="KEGG" id="ssyi:EKG83_10300"/>
<evidence type="ECO:0000313" key="3">
    <source>
        <dbReference type="Proteomes" id="UP000325787"/>
    </source>
</evidence>
<gene>
    <name evidence="2" type="ORF">EKG83_10300</name>
</gene>
<dbReference type="EMBL" id="CP034550">
    <property type="protein sequence ID" value="QFZ17821.1"/>
    <property type="molecule type" value="Genomic_DNA"/>
</dbReference>
<dbReference type="AlphaFoldDB" id="A0A5Q0GV74"/>
<accession>A0A5Q0GV74</accession>